<dbReference type="Proteomes" id="UP000053105">
    <property type="component" value="Unassembled WGS sequence"/>
</dbReference>
<gene>
    <name evidence="1" type="ORF">WN51_05897</name>
</gene>
<protein>
    <submittedName>
        <fullName evidence="1">Uncharacterized protein</fullName>
    </submittedName>
</protein>
<evidence type="ECO:0000313" key="2">
    <source>
        <dbReference type="Proteomes" id="UP000053105"/>
    </source>
</evidence>
<organism evidence="1 2">
    <name type="scientific">Melipona quadrifasciata</name>
    <dbReference type="NCBI Taxonomy" id="166423"/>
    <lineage>
        <taxon>Eukaryota</taxon>
        <taxon>Metazoa</taxon>
        <taxon>Ecdysozoa</taxon>
        <taxon>Arthropoda</taxon>
        <taxon>Hexapoda</taxon>
        <taxon>Insecta</taxon>
        <taxon>Pterygota</taxon>
        <taxon>Neoptera</taxon>
        <taxon>Endopterygota</taxon>
        <taxon>Hymenoptera</taxon>
        <taxon>Apocrita</taxon>
        <taxon>Aculeata</taxon>
        <taxon>Apoidea</taxon>
        <taxon>Anthophila</taxon>
        <taxon>Apidae</taxon>
        <taxon>Melipona</taxon>
    </lineage>
</organism>
<reference evidence="1 2" key="1">
    <citation type="submission" date="2015-07" db="EMBL/GenBank/DDBJ databases">
        <title>The genome of Melipona quadrifasciata.</title>
        <authorList>
            <person name="Pan H."/>
            <person name="Kapheim K."/>
        </authorList>
    </citation>
    <scope>NUCLEOTIDE SEQUENCE [LARGE SCALE GENOMIC DNA]</scope>
    <source>
        <strain evidence="1">0111107301</strain>
        <tissue evidence="1">Whole body</tissue>
    </source>
</reference>
<sequence>MEIKRFQKLRLNRNKTKIEKNKINVPDSTFTKSNFVADRYAVRKFSAHSGRVKGNMPVQLGFDHSLIFRWRILTISVTTRFCSRSCSSVSKDTLRYEVVKQGLLRTVRSSAITRPKFLKLFAMNKDTNSWQETAKKKVRNYFPCNFLRDYRKRQIFLMVHETNIRHEDEKAQTNVYDTQNAVIQDSLTDQGNNETLKARGLRTENRRSTQQLIRRKFPEQEGRVSNGKKLRRIVLGYMSHSFFSLFFPNMTRQVLKILSIEEECLNSNTGVSSSTRKSFNREIPIAHSRAFNGALNENIEKYSSGMSFGGIVSEQTTSQQIHLAEKTLIASSICVSRGQQRLAMASGSLTEISSVDDGSNVLRGNAGIEQLLGKGRRFSRIARLFLTSEGGTENLGNRMEWNYNESCIKVILRSEENVDSEFRLKFSLKVARQTSLGTHLGTRFLINYIITESDLENRASSGATLMQRKLAIGRFLGHYMYSQVQIQIPGKLHDLYPSIRLKAERLADETNEPTVLSADAFGDAPGSRHFHFGVNYTRRGHFVLCHQANEIPATGSMEERAEEKFPGSDLAWMDFDCRESRLVVRCTKMEDCSIEEIS</sequence>
<name>A0A0M9A8G5_9HYME</name>
<proteinExistence type="predicted"/>
<dbReference type="AlphaFoldDB" id="A0A0M9A8G5"/>
<evidence type="ECO:0000313" key="1">
    <source>
        <dbReference type="EMBL" id="KOX78009.1"/>
    </source>
</evidence>
<accession>A0A0M9A8G5</accession>
<keyword evidence="2" id="KW-1185">Reference proteome</keyword>
<dbReference type="EMBL" id="KQ435727">
    <property type="protein sequence ID" value="KOX78009.1"/>
    <property type="molecule type" value="Genomic_DNA"/>
</dbReference>